<evidence type="ECO:0000313" key="3">
    <source>
        <dbReference type="Proteomes" id="UP001597347"/>
    </source>
</evidence>
<dbReference type="EMBL" id="JBHUEA010000020">
    <property type="protein sequence ID" value="MFD1722412.1"/>
    <property type="molecule type" value="Genomic_DNA"/>
</dbReference>
<gene>
    <name evidence="2" type="ORF">ACFSBI_12715</name>
</gene>
<dbReference type="SUPFAM" id="SSF47413">
    <property type="entry name" value="lambda repressor-like DNA-binding domains"/>
    <property type="match status" value="1"/>
</dbReference>
<evidence type="ECO:0000259" key="1">
    <source>
        <dbReference type="PROSITE" id="PS50943"/>
    </source>
</evidence>
<evidence type="ECO:0000313" key="2">
    <source>
        <dbReference type="EMBL" id="MFD1722412.1"/>
    </source>
</evidence>
<accession>A0ABW4LIQ3</accession>
<name>A0ABW4LIQ3_9MICO</name>
<proteinExistence type="predicted"/>
<dbReference type="InterPro" id="IPR001387">
    <property type="entry name" value="Cro/C1-type_HTH"/>
</dbReference>
<dbReference type="CDD" id="cd00093">
    <property type="entry name" value="HTH_XRE"/>
    <property type="match status" value="1"/>
</dbReference>
<dbReference type="RefSeq" id="WP_377935486.1">
    <property type="nucleotide sequence ID" value="NZ_JBHUEA010000020.1"/>
</dbReference>
<protein>
    <submittedName>
        <fullName evidence="2">Helix-turn-helix domain-containing protein</fullName>
    </submittedName>
</protein>
<dbReference type="Proteomes" id="UP001597347">
    <property type="component" value="Unassembled WGS sequence"/>
</dbReference>
<feature type="domain" description="HTH cro/C1-type" evidence="1">
    <location>
        <begin position="7"/>
        <end position="61"/>
    </location>
</feature>
<reference evidence="3" key="1">
    <citation type="journal article" date="2019" name="Int. J. Syst. Evol. Microbiol.">
        <title>The Global Catalogue of Microorganisms (GCM) 10K type strain sequencing project: providing services to taxonomists for standard genome sequencing and annotation.</title>
        <authorList>
            <consortium name="The Broad Institute Genomics Platform"/>
            <consortium name="The Broad Institute Genome Sequencing Center for Infectious Disease"/>
            <person name="Wu L."/>
            <person name="Ma J."/>
        </authorList>
    </citation>
    <scope>NUCLEOTIDE SEQUENCE [LARGE SCALE GENOMIC DNA]</scope>
    <source>
        <strain evidence="3">CGMCC 1.12471</strain>
    </source>
</reference>
<dbReference type="InterPro" id="IPR010982">
    <property type="entry name" value="Lambda_DNA-bd_dom_sf"/>
</dbReference>
<dbReference type="Gene3D" id="1.10.260.40">
    <property type="entry name" value="lambda repressor-like DNA-binding domains"/>
    <property type="match status" value="1"/>
</dbReference>
<comment type="caution">
    <text evidence="2">The sequence shown here is derived from an EMBL/GenBank/DDBJ whole genome shotgun (WGS) entry which is preliminary data.</text>
</comment>
<keyword evidence="3" id="KW-1185">Reference proteome</keyword>
<organism evidence="2 3">
    <name type="scientific">Amnibacterium endophyticum</name>
    <dbReference type="NCBI Taxonomy" id="2109337"/>
    <lineage>
        <taxon>Bacteria</taxon>
        <taxon>Bacillati</taxon>
        <taxon>Actinomycetota</taxon>
        <taxon>Actinomycetes</taxon>
        <taxon>Micrococcales</taxon>
        <taxon>Microbacteriaceae</taxon>
        <taxon>Amnibacterium</taxon>
    </lineage>
</organism>
<dbReference type="PROSITE" id="PS50943">
    <property type="entry name" value="HTH_CROC1"/>
    <property type="match status" value="1"/>
</dbReference>
<dbReference type="Pfam" id="PF13560">
    <property type="entry name" value="HTH_31"/>
    <property type="match status" value="1"/>
</dbReference>
<sequence>MTVVGALRRTRARSRRTLAAVAARAGITESNLSVIEHDRRSPTSATIDRLTAALGITLIPAATGGRNTVAEAGEHITTALTAGDPERAYRAVLQLADDLGTAGPYLRLLLAAEAPATIGPGWDALIAAVTDWRLQQVGLPSPDWVLDTVDDTPAPWAPPGAILPARPDHVPEPFRRRGILIEEGELASA</sequence>
<dbReference type="SMART" id="SM00530">
    <property type="entry name" value="HTH_XRE"/>
    <property type="match status" value="1"/>
</dbReference>